<reference evidence="5" key="1">
    <citation type="submission" date="2022-07" db="EMBL/GenBank/DDBJ databases">
        <title>Isolation, identification, and degradation of a PFOSA degrading strain from sewage treatment plant.</title>
        <authorList>
            <person name="Zhang L."/>
            <person name="Huo Y."/>
        </authorList>
    </citation>
    <scope>NUCLEOTIDE SEQUENCE</scope>
    <source>
        <strain evidence="5">C1</strain>
    </source>
</reference>
<dbReference type="Pfam" id="PF00639">
    <property type="entry name" value="Rotamase"/>
    <property type="match status" value="2"/>
</dbReference>
<dbReference type="EMBL" id="CP101751">
    <property type="protein sequence ID" value="UUC45628.1"/>
    <property type="molecule type" value="Genomic_DNA"/>
</dbReference>
<dbReference type="InterPro" id="IPR027304">
    <property type="entry name" value="Trigger_fact/SurA_dom_sf"/>
</dbReference>
<dbReference type="InterPro" id="IPR046357">
    <property type="entry name" value="PPIase_dom_sf"/>
</dbReference>
<dbReference type="PANTHER" id="PTHR47637:SF1">
    <property type="entry name" value="CHAPERONE SURA"/>
    <property type="match status" value="1"/>
</dbReference>
<evidence type="ECO:0000259" key="4">
    <source>
        <dbReference type="PROSITE" id="PS50198"/>
    </source>
</evidence>
<dbReference type="Gene3D" id="1.10.4030.10">
    <property type="entry name" value="Porin chaperone SurA, peptide-binding domain"/>
    <property type="match status" value="1"/>
</dbReference>
<evidence type="ECO:0000313" key="6">
    <source>
        <dbReference type="Proteomes" id="UP001059844"/>
    </source>
</evidence>
<feature type="signal peptide" evidence="3">
    <location>
        <begin position="1"/>
        <end position="24"/>
    </location>
</feature>
<organism evidence="5 6">
    <name type="scientific">Flavobacterium cerinum</name>
    <dbReference type="NCBI Taxonomy" id="2502784"/>
    <lineage>
        <taxon>Bacteria</taxon>
        <taxon>Pseudomonadati</taxon>
        <taxon>Bacteroidota</taxon>
        <taxon>Flavobacteriia</taxon>
        <taxon>Flavobacteriales</taxon>
        <taxon>Flavobacteriaceae</taxon>
        <taxon>Flavobacterium</taxon>
    </lineage>
</organism>
<sequence>MKFINKKTALLFGLALTFFGTAQAQQTPKKKIDGVVAVVGEYVVLDSDIDKTFVELQAQGIDIKNITRCEMFGKLLEDKLYAHQAVQDSIVVTDQEVHDFMNSQLDQMVEQVGSVEKVVKFYNKKNLEEFKTYFFDIVKMNKLTSQMQRKVVDEVEITPEEVRTFFKGIPKEELPVFGAEMEVAQIVIKPKISEAEKQRVINQLKEIKKDVTDNGASFYSKAVLFSDDKASVPTGGFYKITRKTPFVKEFKDVAFSLAEGEISEPFETTYGYHIIYLEKIRGQELDLRHILIIPKVSDEAMKEAKEKIEKIRQRIVSGEIKFADAARATSDDKDTRNSGGILVNPRTLETRFELTKMDPGLYSQVSDLKDNAVSLPFVDSDDKGVKCYKIMTVTNRYDEHTADYAKDYLKIKELALKEKQIKAIAKWTEEKIKETYIKINGEYRDCKFTNNWLKK</sequence>
<name>A0ABY5IS02_9FLAO</name>
<keyword evidence="6" id="KW-1185">Reference proteome</keyword>
<keyword evidence="1 3" id="KW-0732">Signal</keyword>
<dbReference type="PROSITE" id="PS50198">
    <property type="entry name" value="PPIC_PPIASE_2"/>
    <property type="match status" value="2"/>
</dbReference>
<dbReference type="Proteomes" id="UP001059844">
    <property type="component" value="Chromosome"/>
</dbReference>
<dbReference type="InterPro" id="IPR000297">
    <property type="entry name" value="PPIase_PpiC"/>
</dbReference>
<dbReference type="RefSeq" id="WP_256551320.1">
    <property type="nucleotide sequence ID" value="NZ_CP101751.1"/>
</dbReference>
<proteinExistence type="predicted"/>
<evidence type="ECO:0000313" key="5">
    <source>
        <dbReference type="EMBL" id="UUC45628.1"/>
    </source>
</evidence>
<accession>A0ABY5IS02</accession>
<evidence type="ECO:0000256" key="1">
    <source>
        <dbReference type="ARBA" id="ARBA00022729"/>
    </source>
</evidence>
<feature type="chain" id="PRO_5045306954" evidence="3">
    <location>
        <begin position="25"/>
        <end position="455"/>
    </location>
</feature>
<dbReference type="EC" id="5.2.1.8" evidence="5"/>
<feature type="domain" description="PpiC" evidence="4">
    <location>
        <begin position="178"/>
        <end position="279"/>
    </location>
</feature>
<evidence type="ECO:0000256" key="2">
    <source>
        <dbReference type="PROSITE-ProRule" id="PRU00278"/>
    </source>
</evidence>
<protein>
    <submittedName>
        <fullName evidence="5">Peptidylprolyl isomerase</fullName>
        <ecNumber evidence="5">5.2.1.8</ecNumber>
    </submittedName>
</protein>
<dbReference type="Gene3D" id="3.10.50.40">
    <property type="match status" value="2"/>
</dbReference>
<dbReference type="GO" id="GO:0003755">
    <property type="term" value="F:peptidyl-prolyl cis-trans isomerase activity"/>
    <property type="evidence" value="ECO:0007669"/>
    <property type="project" value="UniProtKB-EC"/>
</dbReference>
<dbReference type="InterPro" id="IPR050280">
    <property type="entry name" value="OMP_Chaperone_SurA"/>
</dbReference>
<gene>
    <name evidence="5" type="ORF">NOX80_00070</name>
</gene>
<keyword evidence="2 5" id="KW-0413">Isomerase</keyword>
<keyword evidence="2" id="KW-0697">Rotamase</keyword>
<dbReference type="SUPFAM" id="SSF109998">
    <property type="entry name" value="Triger factor/SurA peptide-binding domain-like"/>
    <property type="match status" value="1"/>
</dbReference>
<feature type="domain" description="PpiC" evidence="4">
    <location>
        <begin position="282"/>
        <end position="377"/>
    </location>
</feature>
<evidence type="ECO:0000256" key="3">
    <source>
        <dbReference type="SAM" id="SignalP"/>
    </source>
</evidence>
<dbReference type="PANTHER" id="PTHR47637">
    <property type="entry name" value="CHAPERONE SURA"/>
    <property type="match status" value="1"/>
</dbReference>
<dbReference type="SUPFAM" id="SSF54534">
    <property type="entry name" value="FKBP-like"/>
    <property type="match status" value="2"/>
</dbReference>